<name>A0A9D3YZP4_DREPO</name>
<keyword evidence="1" id="KW-0812">Transmembrane</keyword>
<reference evidence="2" key="1">
    <citation type="journal article" date="2019" name="bioRxiv">
        <title>The Genome of the Zebra Mussel, Dreissena polymorpha: A Resource for Invasive Species Research.</title>
        <authorList>
            <person name="McCartney M.A."/>
            <person name="Auch B."/>
            <person name="Kono T."/>
            <person name="Mallez S."/>
            <person name="Zhang Y."/>
            <person name="Obille A."/>
            <person name="Becker A."/>
            <person name="Abrahante J.E."/>
            <person name="Garbe J."/>
            <person name="Badalamenti J.P."/>
            <person name="Herman A."/>
            <person name="Mangelson H."/>
            <person name="Liachko I."/>
            <person name="Sullivan S."/>
            <person name="Sone E.D."/>
            <person name="Koren S."/>
            <person name="Silverstein K.A.T."/>
            <person name="Beckman K.B."/>
            <person name="Gohl D.M."/>
        </authorList>
    </citation>
    <scope>NUCLEOTIDE SEQUENCE</scope>
    <source>
        <strain evidence="2">Duluth1</strain>
        <tissue evidence="2">Whole animal</tissue>
    </source>
</reference>
<reference evidence="2" key="2">
    <citation type="submission" date="2020-11" db="EMBL/GenBank/DDBJ databases">
        <authorList>
            <person name="McCartney M.A."/>
            <person name="Auch B."/>
            <person name="Kono T."/>
            <person name="Mallez S."/>
            <person name="Becker A."/>
            <person name="Gohl D.M."/>
            <person name="Silverstein K.A.T."/>
            <person name="Koren S."/>
            <person name="Bechman K.B."/>
            <person name="Herman A."/>
            <person name="Abrahante J.E."/>
            <person name="Garbe J."/>
        </authorList>
    </citation>
    <scope>NUCLEOTIDE SEQUENCE</scope>
    <source>
        <strain evidence="2">Duluth1</strain>
        <tissue evidence="2">Whole animal</tissue>
    </source>
</reference>
<sequence length="63" mass="6962">METTIDLWSLFVGKLMKLLVHILLSQAIASVSMTILIQTSSVLIPSLDRVVPKYLNVVNSSSF</sequence>
<comment type="caution">
    <text evidence="2">The sequence shown here is derived from an EMBL/GenBank/DDBJ whole genome shotgun (WGS) entry which is preliminary data.</text>
</comment>
<organism evidence="2 3">
    <name type="scientific">Dreissena polymorpha</name>
    <name type="common">Zebra mussel</name>
    <name type="synonym">Mytilus polymorpha</name>
    <dbReference type="NCBI Taxonomy" id="45954"/>
    <lineage>
        <taxon>Eukaryota</taxon>
        <taxon>Metazoa</taxon>
        <taxon>Spiralia</taxon>
        <taxon>Lophotrochozoa</taxon>
        <taxon>Mollusca</taxon>
        <taxon>Bivalvia</taxon>
        <taxon>Autobranchia</taxon>
        <taxon>Heteroconchia</taxon>
        <taxon>Euheterodonta</taxon>
        <taxon>Imparidentia</taxon>
        <taxon>Neoheterodontei</taxon>
        <taxon>Myida</taxon>
        <taxon>Dreissenoidea</taxon>
        <taxon>Dreissenidae</taxon>
        <taxon>Dreissena</taxon>
    </lineage>
</organism>
<protein>
    <submittedName>
        <fullName evidence="2">Uncharacterized protein</fullName>
    </submittedName>
</protein>
<keyword evidence="1" id="KW-0472">Membrane</keyword>
<dbReference type="EMBL" id="JAIWYP010000014">
    <property type="protein sequence ID" value="KAH3710068.1"/>
    <property type="molecule type" value="Genomic_DNA"/>
</dbReference>
<evidence type="ECO:0000313" key="3">
    <source>
        <dbReference type="Proteomes" id="UP000828390"/>
    </source>
</evidence>
<evidence type="ECO:0000313" key="2">
    <source>
        <dbReference type="EMBL" id="KAH3710068.1"/>
    </source>
</evidence>
<proteinExistence type="predicted"/>
<gene>
    <name evidence="2" type="ORF">DPMN_069534</name>
</gene>
<dbReference type="AlphaFoldDB" id="A0A9D3YZP4"/>
<feature type="transmembrane region" description="Helical" evidence="1">
    <location>
        <begin position="18"/>
        <end position="37"/>
    </location>
</feature>
<dbReference type="Proteomes" id="UP000828390">
    <property type="component" value="Unassembled WGS sequence"/>
</dbReference>
<keyword evidence="1" id="KW-1133">Transmembrane helix</keyword>
<accession>A0A9D3YZP4</accession>
<keyword evidence="3" id="KW-1185">Reference proteome</keyword>
<evidence type="ECO:0000256" key="1">
    <source>
        <dbReference type="SAM" id="Phobius"/>
    </source>
</evidence>